<gene>
    <name evidence="1" type="ORF">B0H17DRAFT_1142403</name>
</gene>
<dbReference type="Proteomes" id="UP001221757">
    <property type="component" value="Unassembled WGS sequence"/>
</dbReference>
<keyword evidence="2" id="KW-1185">Reference proteome</keyword>
<comment type="caution">
    <text evidence="1">The sequence shown here is derived from an EMBL/GenBank/DDBJ whole genome shotgun (WGS) entry which is preliminary data.</text>
</comment>
<sequence>MEGGNESVGLRDIGVVANADGVASEGYTRYCTRYRKSSVAGVMCTETKKSRRRQQYLTLFRAPYPIPAMFVKNAGSSEAPPWLRSLELLSRRIHWKLAFSIQLPVLEDYAAGEHSPANFAGKLYDLHRFGETEQVRHSIGTTIATVRRAAPRLTLSQPEAPAMLYARLQT</sequence>
<protein>
    <submittedName>
        <fullName evidence="1">Uncharacterized protein</fullName>
    </submittedName>
</protein>
<proteinExistence type="predicted"/>
<reference evidence="1" key="1">
    <citation type="submission" date="2023-03" db="EMBL/GenBank/DDBJ databases">
        <title>Massive genome expansion in bonnet fungi (Mycena s.s.) driven by repeated elements and novel gene families across ecological guilds.</title>
        <authorList>
            <consortium name="Lawrence Berkeley National Laboratory"/>
            <person name="Harder C.B."/>
            <person name="Miyauchi S."/>
            <person name="Viragh M."/>
            <person name="Kuo A."/>
            <person name="Thoen E."/>
            <person name="Andreopoulos B."/>
            <person name="Lu D."/>
            <person name="Skrede I."/>
            <person name="Drula E."/>
            <person name="Henrissat B."/>
            <person name="Morin E."/>
            <person name="Kohler A."/>
            <person name="Barry K."/>
            <person name="LaButti K."/>
            <person name="Morin E."/>
            <person name="Salamov A."/>
            <person name="Lipzen A."/>
            <person name="Mereny Z."/>
            <person name="Hegedus B."/>
            <person name="Baldrian P."/>
            <person name="Stursova M."/>
            <person name="Weitz H."/>
            <person name="Taylor A."/>
            <person name="Grigoriev I.V."/>
            <person name="Nagy L.G."/>
            <person name="Martin F."/>
            <person name="Kauserud H."/>
        </authorList>
    </citation>
    <scope>NUCLEOTIDE SEQUENCE</scope>
    <source>
        <strain evidence="1">CBHHK067</strain>
    </source>
</reference>
<evidence type="ECO:0000313" key="2">
    <source>
        <dbReference type="Proteomes" id="UP001221757"/>
    </source>
</evidence>
<name>A0AAD7CXW2_MYCRO</name>
<dbReference type="EMBL" id="JARKIE010000193">
    <property type="protein sequence ID" value="KAJ7668853.1"/>
    <property type="molecule type" value="Genomic_DNA"/>
</dbReference>
<accession>A0AAD7CXW2</accession>
<evidence type="ECO:0000313" key="1">
    <source>
        <dbReference type="EMBL" id="KAJ7668853.1"/>
    </source>
</evidence>
<dbReference type="AlphaFoldDB" id="A0AAD7CXW2"/>
<organism evidence="1 2">
    <name type="scientific">Mycena rosella</name>
    <name type="common">Pink bonnet</name>
    <name type="synonym">Agaricus rosellus</name>
    <dbReference type="NCBI Taxonomy" id="1033263"/>
    <lineage>
        <taxon>Eukaryota</taxon>
        <taxon>Fungi</taxon>
        <taxon>Dikarya</taxon>
        <taxon>Basidiomycota</taxon>
        <taxon>Agaricomycotina</taxon>
        <taxon>Agaricomycetes</taxon>
        <taxon>Agaricomycetidae</taxon>
        <taxon>Agaricales</taxon>
        <taxon>Marasmiineae</taxon>
        <taxon>Mycenaceae</taxon>
        <taxon>Mycena</taxon>
    </lineage>
</organism>